<comment type="caution">
    <text evidence="1">The sequence shown here is derived from an EMBL/GenBank/DDBJ whole genome shotgun (WGS) entry which is preliminary data.</text>
</comment>
<reference evidence="1 2" key="1">
    <citation type="submission" date="2024-01" db="EMBL/GenBank/DDBJ databases">
        <authorList>
            <person name="Waweru B."/>
        </authorList>
    </citation>
    <scope>NUCLEOTIDE SEQUENCE [LARGE SCALE GENOMIC DNA]</scope>
</reference>
<sequence>MPTTTTTASAIDSATTTIVAIDSVMSPLMLTASKLPSLEPCSSELPLPHGINLQDDVYNFGFILLESLVGPMVTGKGEAILLNEMASFGSHDGRRRIVDPIVLTTCSQESLSILVSITTKCISPEPSTRPSFEDVLWNLQYAAQVQAMADADQKSDSTL</sequence>
<dbReference type="InterPro" id="IPR011009">
    <property type="entry name" value="Kinase-like_dom_sf"/>
</dbReference>
<dbReference type="Gene3D" id="1.10.510.10">
    <property type="entry name" value="Transferase(Phosphotransferase) domain 1"/>
    <property type="match status" value="1"/>
</dbReference>
<proteinExistence type="predicted"/>
<dbReference type="AlphaFoldDB" id="A0AAV1R5L0"/>
<evidence type="ECO:0008006" key="3">
    <source>
        <dbReference type="Google" id="ProtNLM"/>
    </source>
</evidence>
<dbReference type="Proteomes" id="UP001314170">
    <property type="component" value="Unassembled WGS sequence"/>
</dbReference>
<keyword evidence="2" id="KW-1185">Reference proteome</keyword>
<evidence type="ECO:0000313" key="2">
    <source>
        <dbReference type="Proteomes" id="UP001314170"/>
    </source>
</evidence>
<evidence type="ECO:0000313" key="1">
    <source>
        <dbReference type="EMBL" id="CAK7328282.1"/>
    </source>
</evidence>
<dbReference type="SUPFAM" id="SSF56112">
    <property type="entry name" value="Protein kinase-like (PK-like)"/>
    <property type="match status" value="1"/>
</dbReference>
<dbReference type="EMBL" id="CAWUPB010000893">
    <property type="protein sequence ID" value="CAK7328282.1"/>
    <property type="molecule type" value="Genomic_DNA"/>
</dbReference>
<protein>
    <recommendedName>
        <fullName evidence="3">Protein kinase domain-containing protein</fullName>
    </recommendedName>
</protein>
<organism evidence="1 2">
    <name type="scientific">Dovyalis caffra</name>
    <dbReference type="NCBI Taxonomy" id="77055"/>
    <lineage>
        <taxon>Eukaryota</taxon>
        <taxon>Viridiplantae</taxon>
        <taxon>Streptophyta</taxon>
        <taxon>Embryophyta</taxon>
        <taxon>Tracheophyta</taxon>
        <taxon>Spermatophyta</taxon>
        <taxon>Magnoliopsida</taxon>
        <taxon>eudicotyledons</taxon>
        <taxon>Gunneridae</taxon>
        <taxon>Pentapetalae</taxon>
        <taxon>rosids</taxon>
        <taxon>fabids</taxon>
        <taxon>Malpighiales</taxon>
        <taxon>Salicaceae</taxon>
        <taxon>Flacourtieae</taxon>
        <taxon>Dovyalis</taxon>
    </lineage>
</organism>
<accession>A0AAV1R5L0</accession>
<gene>
    <name evidence="1" type="ORF">DCAF_LOCUS6003</name>
</gene>
<name>A0AAV1R5L0_9ROSI</name>